<dbReference type="GO" id="GO:0016810">
    <property type="term" value="F:hydrolase activity, acting on carbon-nitrogen (but not peptide) bonds"/>
    <property type="evidence" value="ECO:0007669"/>
    <property type="project" value="InterPro"/>
</dbReference>
<organism evidence="4 5">
    <name type="scientific">Paenibacillus zeisoli</name>
    <dbReference type="NCBI Taxonomy" id="2496267"/>
    <lineage>
        <taxon>Bacteria</taxon>
        <taxon>Bacillati</taxon>
        <taxon>Bacillota</taxon>
        <taxon>Bacilli</taxon>
        <taxon>Bacillales</taxon>
        <taxon>Paenibacillaceae</taxon>
        <taxon>Paenibacillus</taxon>
    </lineage>
</organism>
<comment type="caution">
    <text evidence="4">The sequence shown here is derived from an EMBL/GenBank/DDBJ whole genome shotgun (WGS) entry which is preliminary data.</text>
</comment>
<feature type="compositionally biased region" description="Basic and acidic residues" evidence="1">
    <location>
        <begin position="70"/>
        <end position="106"/>
    </location>
</feature>
<keyword evidence="2" id="KW-1133">Transmembrane helix</keyword>
<dbReference type="AlphaFoldDB" id="A0A3S1BA28"/>
<dbReference type="InterPro" id="IPR002509">
    <property type="entry name" value="NODB_dom"/>
</dbReference>
<proteinExistence type="predicted"/>
<keyword evidence="5" id="KW-1185">Reference proteome</keyword>
<name>A0A3S1BA28_9BACL</name>
<dbReference type="Pfam" id="PF01522">
    <property type="entry name" value="Polysacc_deac_1"/>
    <property type="match status" value="1"/>
</dbReference>
<keyword evidence="2" id="KW-0472">Membrane</keyword>
<dbReference type="OrthoDB" id="258610at2"/>
<evidence type="ECO:0000256" key="1">
    <source>
        <dbReference type="SAM" id="MobiDB-lite"/>
    </source>
</evidence>
<dbReference type="GO" id="GO:0005975">
    <property type="term" value="P:carbohydrate metabolic process"/>
    <property type="evidence" value="ECO:0007669"/>
    <property type="project" value="InterPro"/>
</dbReference>
<reference evidence="4 5" key="1">
    <citation type="submission" date="2018-12" db="EMBL/GenBank/DDBJ databases">
        <authorList>
            <person name="Sun L."/>
            <person name="Chen Z."/>
        </authorList>
    </citation>
    <scope>NUCLEOTIDE SEQUENCE [LARGE SCALE GENOMIC DNA]</scope>
    <source>
        <strain evidence="4 5">3-5-3</strain>
    </source>
</reference>
<dbReference type="Gene3D" id="3.20.20.370">
    <property type="entry name" value="Glycoside hydrolase/deacetylase"/>
    <property type="match status" value="1"/>
</dbReference>
<dbReference type="InterPro" id="IPR050248">
    <property type="entry name" value="Polysacc_deacetylase_ArnD"/>
</dbReference>
<dbReference type="PANTHER" id="PTHR10587">
    <property type="entry name" value="GLYCOSYL TRANSFERASE-RELATED"/>
    <property type="match status" value="1"/>
</dbReference>
<feature type="region of interest" description="Disordered" evidence="1">
    <location>
        <begin position="55"/>
        <end position="110"/>
    </location>
</feature>
<evidence type="ECO:0000259" key="3">
    <source>
        <dbReference type="PROSITE" id="PS51677"/>
    </source>
</evidence>
<gene>
    <name evidence="4" type="ORF">EJP77_02465</name>
</gene>
<evidence type="ECO:0000313" key="4">
    <source>
        <dbReference type="EMBL" id="RUT36587.1"/>
    </source>
</evidence>
<dbReference type="EMBL" id="RZNX01000001">
    <property type="protein sequence ID" value="RUT36587.1"/>
    <property type="molecule type" value="Genomic_DNA"/>
</dbReference>
<sequence>MERSNETRIERAQQVKKKRRRLILTINLVLISAIAITTVLSMKIRQEQSSSAMPKLAAVNAKQPQSIDPADPHKQVTKKDQVGNKEPENRDPSDSHNEKSSGEDTKASQAASAAALQKAKVVYLTFDDGPNQYTDQILDILSKNDIHATFFMIGSQLRDEKSSVERLIHEGHYAGLHSMSHSYSKLYKSGGSDHFIQEFKQEQALLYKLTGVKSSLIRAPYGSAPQIGYNFRTAIYEAGFKMWDWTVDSKDWSYEGKPAKVIEQVKRQIHRKQEVILMHEKKQTVQALPQIIAYLQHQGYSFAVYKPDHHVVVNFGKDIRL</sequence>
<accession>A0A3S1BA28</accession>
<keyword evidence="2" id="KW-0812">Transmembrane</keyword>
<dbReference type="InterPro" id="IPR011330">
    <property type="entry name" value="Glyco_hydro/deAcase_b/a-brl"/>
</dbReference>
<dbReference type="Proteomes" id="UP000272464">
    <property type="component" value="Unassembled WGS sequence"/>
</dbReference>
<feature type="domain" description="NodB homology" evidence="3">
    <location>
        <begin position="120"/>
        <end position="303"/>
    </location>
</feature>
<protein>
    <submittedName>
        <fullName evidence="4">Polysaccharide deacetylase</fullName>
    </submittedName>
</protein>
<dbReference type="PANTHER" id="PTHR10587:SF125">
    <property type="entry name" value="POLYSACCHARIDE DEACETYLASE YHEN-RELATED"/>
    <property type="match status" value="1"/>
</dbReference>
<evidence type="ECO:0000256" key="2">
    <source>
        <dbReference type="SAM" id="Phobius"/>
    </source>
</evidence>
<dbReference type="PROSITE" id="PS51677">
    <property type="entry name" value="NODB"/>
    <property type="match status" value="1"/>
</dbReference>
<dbReference type="CDD" id="cd10944">
    <property type="entry name" value="CE4_SmPgdA_like"/>
    <property type="match status" value="1"/>
</dbReference>
<dbReference type="SUPFAM" id="SSF88713">
    <property type="entry name" value="Glycoside hydrolase/deacetylase"/>
    <property type="match status" value="1"/>
</dbReference>
<evidence type="ECO:0000313" key="5">
    <source>
        <dbReference type="Proteomes" id="UP000272464"/>
    </source>
</evidence>
<feature type="transmembrane region" description="Helical" evidence="2">
    <location>
        <begin position="21"/>
        <end position="42"/>
    </location>
</feature>